<evidence type="ECO:0000256" key="16">
    <source>
        <dbReference type="ARBA" id="ARBA00023027"/>
    </source>
</evidence>
<keyword evidence="8 23" id="KW-0349">Heme</keyword>
<dbReference type="PROSITE" id="PS51384">
    <property type="entry name" value="FAD_FR"/>
    <property type="match status" value="1"/>
</dbReference>
<dbReference type="SUPFAM" id="SSF46458">
    <property type="entry name" value="Globin-like"/>
    <property type="match status" value="1"/>
</dbReference>
<dbReference type="InterPro" id="IPR039261">
    <property type="entry name" value="FNR_nucleotide-bd"/>
</dbReference>
<comment type="catalytic activity">
    <reaction evidence="22">
        <text>2 nitric oxide + NADPH + 2 O2 = 2 nitrate + NADP(+) + H(+)</text>
        <dbReference type="Rhea" id="RHEA:19465"/>
        <dbReference type="ChEBI" id="CHEBI:15378"/>
        <dbReference type="ChEBI" id="CHEBI:15379"/>
        <dbReference type="ChEBI" id="CHEBI:16480"/>
        <dbReference type="ChEBI" id="CHEBI:17632"/>
        <dbReference type="ChEBI" id="CHEBI:57783"/>
        <dbReference type="ChEBI" id="CHEBI:58349"/>
        <dbReference type="EC" id="1.14.12.17"/>
    </reaction>
</comment>
<evidence type="ECO:0000256" key="5">
    <source>
        <dbReference type="ARBA" id="ARBA00012229"/>
    </source>
</evidence>
<dbReference type="InterPro" id="IPR008333">
    <property type="entry name" value="Cbr1-like_FAD-bd_dom"/>
</dbReference>
<evidence type="ECO:0000256" key="4">
    <source>
        <dbReference type="ARBA" id="ARBA00008414"/>
    </source>
</evidence>
<dbReference type="GO" id="GO:0071500">
    <property type="term" value="P:cellular response to nitrosative stress"/>
    <property type="evidence" value="ECO:0007669"/>
    <property type="project" value="TreeGrafter"/>
</dbReference>
<keyword evidence="15" id="KW-0408">Iron</keyword>
<proteinExistence type="inferred from homology"/>
<evidence type="ECO:0000313" key="27">
    <source>
        <dbReference type="Proteomes" id="UP000050836"/>
    </source>
</evidence>
<dbReference type="GO" id="GO:0019825">
    <property type="term" value="F:oxygen binding"/>
    <property type="evidence" value="ECO:0007669"/>
    <property type="project" value="InterPro"/>
</dbReference>
<keyword evidence="7" id="KW-0216">Detoxification</keyword>
<dbReference type="PANTHER" id="PTHR43396:SF3">
    <property type="entry name" value="FLAVOHEMOPROTEIN"/>
    <property type="match status" value="1"/>
</dbReference>
<dbReference type="Proteomes" id="UP000050836">
    <property type="component" value="Unassembled WGS sequence"/>
</dbReference>
<evidence type="ECO:0000256" key="20">
    <source>
        <dbReference type="ARBA" id="ARBA00033187"/>
    </source>
</evidence>
<accession>A0A0R0AJ40</accession>
<dbReference type="SUPFAM" id="SSF52343">
    <property type="entry name" value="Ferredoxin reductase-like, C-terminal NADP-linked domain"/>
    <property type="match status" value="1"/>
</dbReference>
<dbReference type="GO" id="GO:0046872">
    <property type="term" value="F:metal ion binding"/>
    <property type="evidence" value="ECO:0007669"/>
    <property type="project" value="UniProtKB-KW"/>
</dbReference>
<dbReference type="RefSeq" id="WP_057505528.1">
    <property type="nucleotide sequence ID" value="NZ_LLXS01000004.1"/>
</dbReference>
<comment type="similarity">
    <text evidence="4">Belongs to the globin family. Two-domain flavohemoproteins subfamily.</text>
</comment>
<comment type="function">
    <text evidence="17">Is involved in NO detoxification in an aerobic process, termed nitric oxide dioxygenase (NOD) reaction that utilizes O(2) and NAD(P)H to convert NO to nitrate, which protects the bacterium from various noxious nitrogen compounds. Therefore, plays a central role in the inducible response to nitrosative stress.</text>
</comment>
<evidence type="ECO:0000256" key="17">
    <source>
        <dbReference type="ARBA" id="ARBA00025094"/>
    </source>
</evidence>
<dbReference type="InterPro" id="IPR009050">
    <property type="entry name" value="Globin-like_sf"/>
</dbReference>
<evidence type="ECO:0000256" key="2">
    <source>
        <dbReference type="ARBA" id="ARBA00001974"/>
    </source>
</evidence>
<evidence type="ECO:0000313" key="26">
    <source>
        <dbReference type="EMBL" id="KRG45179.1"/>
    </source>
</evidence>
<evidence type="ECO:0000256" key="6">
    <source>
        <dbReference type="ARBA" id="ARBA00014637"/>
    </source>
</evidence>
<gene>
    <name evidence="26" type="ORF">ARC78_03050</name>
</gene>
<evidence type="ECO:0000259" key="24">
    <source>
        <dbReference type="PROSITE" id="PS01033"/>
    </source>
</evidence>
<evidence type="ECO:0000256" key="22">
    <source>
        <dbReference type="ARBA" id="ARBA00049433"/>
    </source>
</evidence>
<dbReference type="Gene3D" id="3.40.50.80">
    <property type="entry name" value="Nucleotide-binding domain of ferredoxin-NADP reductase (FNR) module"/>
    <property type="match status" value="1"/>
</dbReference>
<dbReference type="InterPro" id="IPR017938">
    <property type="entry name" value="Riboflavin_synthase-like_b-brl"/>
</dbReference>
<dbReference type="GO" id="GO:0020037">
    <property type="term" value="F:heme binding"/>
    <property type="evidence" value="ECO:0007669"/>
    <property type="project" value="InterPro"/>
</dbReference>
<evidence type="ECO:0000256" key="9">
    <source>
        <dbReference type="ARBA" id="ARBA00022621"/>
    </source>
</evidence>
<comment type="similarity">
    <text evidence="3">In the C-terminal section; belongs to the flavoprotein pyridine nucleotide cytochrome reductase family.</text>
</comment>
<name>A0A0R0AJ40_9GAMM</name>
<evidence type="ECO:0000256" key="7">
    <source>
        <dbReference type="ARBA" id="ARBA00022575"/>
    </source>
</evidence>
<feature type="domain" description="Globin" evidence="24">
    <location>
        <begin position="1"/>
        <end position="139"/>
    </location>
</feature>
<dbReference type="SUPFAM" id="SSF63380">
    <property type="entry name" value="Riboflavin synthase domain-like"/>
    <property type="match status" value="1"/>
</dbReference>
<evidence type="ECO:0000256" key="14">
    <source>
        <dbReference type="ARBA" id="ARBA00023002"/>
    </source>
</evidence>
<dbReference type="GO" id="GO:0009636">
    <property type="term" value="P:response to toxic substance"/>
    <property type="evidence" value="ECO:0007669"/>
    <property type="project" value="UniProtKB-KW"/>
</dbReference>
<dbReference type="Pfam" id="PF00042">
    <property type="entry name" value="Globin"/>
    <property type="match status" value="1"/>
</dbReference>
<evidence type="ECO:0000256" key="18">
    <source>
        <dbReference type="ARBA" id="ARBA00030024"/>
    </source>
</evidence>
<keyword evidence="12" id="KW-0274">FAD</keyword>
<keyword evidence="11" id="KW-0479">Metal-binding</keyword>
<protein>
    <recommendedName>
        <fullName evidence="6">Flavohemoprotein</fullName>
        <ecNumber evidence="5">1.14.12.17</ecNumber>
    </recommendedName>
    <alternativeName>
        <fullName evidence="19">Flavohemoglobin</fullName>
    </alternativeName>
    <alternativeName>
        <fullName evidence="18">Hemoglobin-like protein</fullName>
    </alternativeName>
    <alternativeName>
        <fullName evidence="20">Nitric oxide dioxygenase</fullName>
    </alternativeName>
</protein>
<comment type="cofactor">
    <cofactor evidence="1">
        <name>heme b</name>
        <dbReference type="ChEBI" id="CHEBI:60344"/>
    </cofactor>
</comment>
<dbReference type="InterPro" id="IPR012292">
    <property type="entry name" value="Globin/Proto"/>
</dbReference>
<keyword evidence="10" id="KW-0285">Flavoprotein</keyword>
<dbReference type="Pfam" id="PF00175">
    <property type="entry name" value="NAD_binding_1"/>
    <property type="match status" value="1"/>
</dbReference>
<comment type="caution">
    <text evidence="26">The sequence shown here is derived from an EMBL/GenBank/DDBJ whole genome shotgun (WGS) entry which is preliminary data.</text>
</comment>
<organism evidence="26 27">
    <name type="scientific">Stenotrophomonas pictorum JCM 9942</name>
    <dbReference type="NCBI Taxonomy" id="1236960"/>
    <lineage>
        <taxon>Bacteria</taxon>
        <taxon>Pseudomonadati</taxon>
        <taxon>Pseudomonadota</taxon>
        <taxon>Gammaproteobacteria</taxon>
        <taxon>Lysobacterales</taxon>
        <taxon>Lysobacteraceae</taxon>
        <taxon>Stenotrophomonas</taxon>
    </lineage>
</organism>
<evidence type="ECO:0000256" key="23">
    <source>
        <dbReference type="RuleBase" id="RU000356"/>
    </source>
</evidence>
<dbReference type="GO" id="GO:0005344">
    <property type="term" value="F:oxygen carrier activity"/>
    <property type="evidence" value="ECO:0007669"/>
    <property type="project" value="UniProtKB-KW"/>
</dbReference>
<evidence type="ECO:0000256" key="3">
    <source>
        <dbReference type="ARBA" id="ARBA00006401"/>
    </source>
</evidence>
<sequence>MLSPTQRDLIKATIPLLETGGEALTTHFYGLMLTENEQVQPLFNQAHQASGNQARALANAVLMYAKHIDRLEALGPLVGQIVHKHVALQVLPEHYPIVGHYLLRAIREVLGAEVATDEILEAWGAAYQMLADILIGAEESVYAANESAPGGWRGARTFRVADKVRESAEIVSFHLVPADGGAVVDFQPGQYIGMTLVLDGKEVRRNYSLSRAADGVGYRISVKQQHQGLVSNHLHNHVHVGDTLELFAPAGDFTLQVSDKPLALISAGVGITPTLPMLEQALASGREVHFIHCARNGQVHAFRELIAEKQQQHPQLRSYTCYSEALPGDQADAEGFLSRELLEQWLPAERDLDAYFLGPKPFMAQVKQLLRAAGVPEAQSHYEFFGPAAALDA</sequence>
<evidence type="ECO:0000256" key="15">
    <source>
        <dbReference type="ARBA" id="ARBA00023004"/>
    </source>
</evidence>
<reference evidence="26 27" key="1">
    <citation type="submission" date="2015-10" db="EMBL/GenBank/DDBJ databases">
        <title>Genome sequencing and analysis of members of genus Stenotrophomonas.</title>
        <authorList>
            <person name="Patil P.P."/>
            <person name="Midha S."/>
            <person name="Patil P.B."/>
        </authorList>
    </citation>
    <scope>NUCLEOTIDE SEQUENCE [LARGE SCALE GENOMIC DNA]</scope>
    <source>
        <strain evidence="26 27">JCM 9942</strain>
    </source>
</reference>
<keyword evidence="14" id="KW-0560">Oxidoreductase</keyword>
<dbReference type="Gene3D" id="1.10.490.10">
    <property type="entry name" value="Globins"/>
    <property type="match status" value="1"/>
</dbReference>
<dbReference type="FunFam" id="1.10.490.10:FF:000003">
    <property type="entry name" value="Flavohemoprotein"/>
    <property type="match status" value="1"/>
</dbReference>
<keyword evidence="9 23" id="KW-0561">Oxygen transport</keyword>
<dbReference type="InterPro" id="IPR017927">
    <property type="entry name" value="FAD-bd_FR_type"/>
</dbReference>
<evidence type="ECO:0000256" key="11">
    <source>
        <dbReference type="ARBA" id="ARBA00022723"/>
    </source>
</evidence>
<dbReference type="NCBIfam" id="NF009805">
    <property type="entry name" value="PRK13289.1"/>
    <property type="match status" value="1"/>
</dbReference>
<dbReference type="AlphaFoldDB" id="A0A0R0AJ40"/>
<dbReference type="EMBL" id="LLXS01000004">
    <property type="protein sequence ID" value="KRG45179.1"/>
    <property type="molecule type" value="Genomic_DNA"/>
</dbReference>
<feature type="domain" description="FAD-binding FR-type" evidence="25">
    <location>
        <begin position="153"/>
        <end position="256"/>
    </location>
</feature>
<dbReference type="Gene3D" id="2.40.30.10">
    <property type="entry name" value="Translation factors"/>
    <property type="match status" value="1"/>
</dbReference>
<evidence type="ECO:0000256" key="19">
    <source>
        <dbReference type="ARBA" id="ARBA00030929"/>
    </source>
</evidence>
<dbReference type="GO" id="GO:0008941">
    <property type="term" value="F:nitric oxide dioxygenase NAD(P)H activity"/>
    <property type="evidence" value="ECO:0007669"/>
    <property type="project" value="UniProtKB-EC"/>
</dbReference>
<evidence type="ECO:0000256" key="10">
    <source>
        <dbReference type="ARBA" id="ARBA00022630"/>
    </source>
</evidence>
<dbReference type="GO" id="GO:0046210">
    <property type="term" value="P:nitric oxide catabolic process"/>
    <property type="evidence" value="ECO:0007669"/>
    <property type="project" value="TreeGrafter"/>
</dbReference>
<keyword evidence="27" id="KW-1185">Reference proteome</keyword>
<dbReference type="PRINTS" id="PR00410">
    <property type="entry name" value="PHEHYDRXLASE"/>
</dbReference>
<comment type="cofactor">
    <cofactor evidence="2">
        <name>FAD</name>
        <dbReference type="ChEBI" id="CHEBI:57692"/>
    </cofactor>
</comment>
<dbReference type="InterPro" id="IPR000971">
    <property type="entry name" value="Globin"/>
</dbReference>
<dbReference type="Pfam" id="PF00970">
    <property type="entry name" value="FAD_binding_6"/>
    <property type="match status" value="1"/>
</dbReference>
<dbReference type="FunFam" id="2.40.30.10:FF:000034">
    <property type="entry name" value="Flavohemoprotein"/>
    <property type="match status" value="1"/>
</dbReference>
<evidence type="ECO:0000259" key="25">
    <source>
        <dbReference type="PROSITE" id="PS51384"/>
    </source>
</evidence>
<evidence type="ECO:0000256" key="8">
    <source>
        <dbReference type="ARBA" id="ARBA00022617"/>
    </source>
</evidence>
<dbReference type="FunFam" id="3.40.50.80:FF:000010">
    <property type="entry name" value="Flavohemoprotein"/>
    <property type="match status" value="1"/>
</dbReference>
<keyword evidence="23" id="KW-0813">Transport</keyword>
<dbReference type="EC" id="1.14.12.17" evidence="5"/>
<dbReference type="PANTHER" id="PTHR43396">
    <property type="entry name" value="FLAVOHEMOPROTEIN"/>
    <property type="match status" value="1"/>
</dbReference>
<evidence type="ECO:0000256" key="12">
    <source>
        <dbReference type="ARBA" id="ARBA00022827"/>
    </source>
</evidence>
<keyword evidence="16" id="KW-0520">NAD</keyword>
<dbReference type="InterPro" id="IPR001433">
    <property type="entry name" value="OxRdtase_FAD/NAD-bd"/>
</dbReference>
<evidence type="ECO:0000256" key="13">
    <source>
        <dbReference type="ARBA" id="ARBA00022857"/>
    </source>
</evidence>
<comment type="catalytic activity">
    <reaction evidence="21">
        <text>2 nitric oxide + NADH + 2 O2 = 2 nitrate + NAD(+) + H(+)</text>
        <dbReference type="Rhea" id="RHEA:19469"/>
        <dbReference type="ChEBI" id="CHEBI:15378"/>
        <dbReference type="ChEBI" id="CHEBI:15379"/>
        <dbReference type="ChEBI" id="CHEBI:16480"/>
        <dbReference type="ChEBI" id="CHEBI:17632"/>
        <dbReference type="ChEBI" id="CHEBI:57540"/>
        <dbReference type="ChEBI" id="CHEBI:57945"/>
        <dbReference type="EC" id="1.14.12.17"/>
    </reaction>
</comment>
<evidence type="ECO:0000256" key="1">
    <source>
        <dbReference type="ARBA" id="ARBA00001970"/>
    </source>
</evidence>
<keyword evidence="13" id="KW-0521">NADP</keyword>
<dbReference type="PROSITE" id="PS01033">
    <property type="entry name" value="GLOBIN"/>
    <property type="match status" value="1"/>
</dbReference>
<evidence type="ECO:0000256" key="21">
    <source>
        <dbReference type="ARBA" id="ARBA00048649"/>
    </source>
</evidence>
<dbReference type="GO" id="GO:0071949">
    <property type="term" value="F:FAD binding"/>
    <property type="evidence" value="ECO:0007669"/>
    <property type="project" value="TreeGrafter"/>
</dbReference>
<dbReference type="CDD" id="cd06184">
    <property type="entry name" value="flavohem_like_fad_nad_binding"/>
    <property type="match status" value="1"/>
</dbReference>